<protein>
    <submittedName>
        <fullName evidence="2">Uncharacterized protein</fullName>
    </submittedName>
</protein>
<dbReference type="EMBL" id="LUKE01000001">
    <property type="protein sequence ID" value="KYG66930.1"/>
    <property type="molecule type" value="Genomic_DNA"/>
</dbReference>
<dbReference type="Proteomes" id="UP000075320">
    <property type="component" value="Unassembled WGS sequence"/>
</dbReference>
<name>A0A150WR80_BDEBC</name>
<keyword evidence="3" id="KW-1185">Reference proteome</keyword>
<evidence type="ECO:0000313" key="3">
    <source>
        <dbReference type="Proteomes" id="UP000075320"/>
    </source>
</evidence>
<sequence>MKTLKTSLAVFLAVTQLSQTAQAGLFDIFKPQPKPVPTRPQPPLKETMATINSKGRYQNLSQWGQWNIISTRWTAEDEQGFSDFVQAIGRSDCRTVEDCIFNPANPFYGGDPGPELYKFWSDCADWPYFLRSYYAWKNGLPFMFSQGMRAVPLTPEQQAAVDAGTAKAQTDIRYSANGNVPLRQVRIPHPTLGSNFFEIQDIIQDSIATSTLRVDPRTDFGDTYTPAIRHGAIRPGTIVYDPSGHTGVVYDVTDDGEVMVFDAFSDKKSVSKRRPYSSDRYTRSRITHGGWFQNFRPVVIEGAQFDRRTGTYVGGVLRALKNSEIADYSTEMFGNTTTADGKSAYLVETASGYKVTTSFQEFLKRRLYLNGTYSVDVLREFKNKMTEVCDDFQARASGVQEATTLGIAAQPHVAVLPNTIYGGDGVWETHSTPGGDVRRRGLVRTALKSAKELVAMVKSGNPDYSYYSTVEDLKEDLIAIAENTVKTCSVTYTNTAGRPVTLTLEEMLRRAPLMSFSPWHCIELRWGASSPQELRSCPDINDPVKMRWYKAQQTMRNQMDRDTNIFTGFTLEGLEQNASKIGPVDAPNLNLVEIFKKEL</sequence>
<keyword evidence="1" id="KW-0732">Signal</keyword>
<evidence type="ECO:0000313" key="2">
    <source>
        <dbReference type="EMBL" id="KYG66930.1"/>
    </source>
</evidence>
<feature type="chain" id="PRO_5007573511" evidence="1">
    <location>
        <begin position="24"/>
        <end position="599"/>
    </location>
</feature>
<proteinExistence type="predicted"/>
<gene>
    <name evidence="2" type="ORF">AZI86_07850</name>
</gene>
<organism evidence="2 3">
    <name type="scientific">Bdellovibrio bacteriovorus</name>
    <dbReference type="NCBI Taxonomy" id="959"/>
    <lineage>
        <taxon>Bacteria</taxon>
        <taxon>Pseudomonadati</taxon>
        <taxon>Bdellovibrionota</taxon>
        <taxon>Bdellovibrionia</taxon>
        <taxon>Bdellovibrionales</taxon>
        <taxon>Pseudobdellovibrionaceae</taxon>
        <taxon>Bdellovibrio</taxon>
    </lineage>
</organism>
<dbReference type="AlphaFoldDB" id="A0A150WR80"/>
<feature type="signal peptide" evidence="1">
    <location>
        <begin position="1"/>
        <end position="23"/>
    </location>
</feature>
<reference evidence="2 3" key="1">
    <citation type="submission" date="2016-03" db="EMBL/GenBank/DDBJ databases">
        <authorList>
            <person name="Ploux O."/>
        </authorList>
    </citation>
    <scope>NUCLEOTIDE SEQUENCE [LARGE SCALE GENOMIC DNA]</scope>
    <source>
        <strain evidence="2 3">R0</strain>
    </source>
</reference>
<evidence type="ECO:0000256" key="1">
    <source>
        <dbReference type="SAM" id="SignalP"/>
    </source>
</evidence>
<dbReference type="RefSeq" id="WP_061834507.1">
    <property type="nucleotide sequence ID" value="NZ_LUKE01000001.1"/>
</dbReference>
<accession>A0A150WR80</accession>
<dbReference type="OrthoDB" id="8430112at2"/>
<comment type="caution">
    <text evidence="2">The sequence shown here is derived from an EMBL/GenBank/DDBJ whole genome shotgun (WGS) entry which is preliminary data.</text>
</comment>